<sequence length="203" mass="22181">MVSGGSVRRTGFILSAKVTSEIQDNVRKQIADFLKLSNINDSNIHTTPFGDYQDPDYERNTRIKANITIENSMLAANRINYTCSSFRQLIKACLESRFFYSQTTYIGQPVKLLDEKSDRSVSTETAQPETPVQESTTEDSGVTQNTPTQGGGDGKKDESSANTTNNSPTPDQTITNNGSVVTTSRTISGGVGELTVHTNKRDT</sequence>
<name>A0A8T0D545_9TREM</name>
<evidence type="ECO:0000313" key="3">
    <source>
        <dbReference type="Proteomes" id="UP000699462"/>
    </source>
</evidence>
<gene>
    <name evidence="2" type="ORF">P879_12033</name>
</gene>
<proteinExistence type="predicted"/>
<feature type="compositionally biased region" description="Polar residues" evidence="1">
    <location>
        <begin position="122"/>
        <end position="148"/>
    </location>
</feature>
<organism evidence="2 3">
    <name type="scientific">Paragonimus westermani</name>
    <dbReference type="NCBI Taxonomy" id="34504"/>
    <lineage>
        <taxon>Eukaryota</taxon>
        <taxon>Metazoa</taxon>
        <taxon>Spiralia</taxon>
        <taxon>Lophotrochozoa</taxon>
        <taxon>Platyhelminthes</taxon>
        <taxon>Trematoda</taxon>
        <taxon>Digenea</taxon>
        <taxon>Plagiorchiida</taxon>
        <taxon>Troglotremata</taxon>
        <taxon>Troglotrematidae</taxon>
        <taxon>Paragonimus</taxon>
    </lineage>
</organism>
<dbReference type="Proteomes" id="UP000699462">
    <property type="component" value="Unassembled WGS sequence"/>
</dbReference>
<feature type="non-terminal residue" evidence="2">
    <location>
        <position position="1"/>
    </location>
</feature>
<keyword evidence="3" id="KW-1185">Reference proteome</keyword>
<accession>A0A8T0D545</accession>
<reference evidence="2 3" key="1">
    <citation type="submission" date="2019-07" db="EMBL/GenBank/DDBJ databases">
        <title>Annotation for the trematode Paragonimus westermani.</title>
        <authorList>
            <person name="Choi Y.-J."/>
        </authorList>
    </citation>
    <scope>NUCLEOTIDE SEQUENCE [LARGE SCALE GENOMIC DNA]</scope>
    <source>
        <strain evidence="2">180907_Pwestermani</strain>
    </source>
</reference>
<evidence type="ECO:0000256" key="1">
    <source>
        <dbReference type="SAM" id="MobiDB-lite"/>
    </source>
</evidence>
<dbReference type="EMBL" id="JTDF01015467">
    <property type="protein sequence ID" value="KAF8562965.1"/>
    <property type="molecule type" value="Genomic_DNA"/>
</dbReference>
<feature type="compositionally biased region" description="Polar residues" evidence="1">
    <location>
        <begin position="160"/>
        <end position="187"/>
    </location>
</feature>
<feature type="region of interest" description="Disordered" evidence="1">
    <location>
        <begin position="115"/>
        <end position="203"/>
    </location>
</feature>
<protein>
    <submittedName>
        <fullName evidence="2">Uncharacterized protein</fullName>
    </submittedName>
</protein>
<comment type="caution">
    <text evidence="2">The sequence shown here is derived from an EMBL/GenBank/DDBJ whole genome shotgun (WGS) entry which is preliminary data.</text>
</comment>
<evidence type="ECO:0000313" key="2">
    <source>
        <dbReference type="EMBL" id="KAF8562965.1"/>
    </source>
</evidence>
<dbReference type="OrthoDB" id="10455265at2759"/>
<dbReference type="AlphaFoldDB" id="A0A8T0D545"/>